<dbReference type="PANTHER" id="PTHR33050">
    <property type="entry name" value="REVERSE TRANSCRIPTASE DOMAIN-CONTAINING PROTEIN"/>
    <property type="match status" value="1"/>
</dbReference>
<comment type="caution">
    <text evidence="1">The sequence shown here is derived from an EMBL/GenBank/DDBJ whole genome shotgun (WGS) entry which is preliminary data.</text>
</comment>
<reference evidence="1" key="1">
    <citation type="submission" date="2016-04" db="EMBL/GenBank/DDBJ databases">
        <authorList>
            <person name="Nguyen H.D."/>
            <person name="Kesanakurti P."/>
            <person name="Cullis J."/>
            <person name="Levesque C.A."/>
            <person name="Hambleton S."/>
        </authorList>
    </citation>
    <scope>NUCLEOTIDE SEQUENCE</scope>
    <source>
        <strain evidence="1">DAOMC 238032</strain>
    </source>
</reference>
<dbReference type="EMBL" id="LWDD02001492">
    <property type="protein sequence ID" value="KAE8247717.1"/>
    <property type="molecule type" value="Genomic_DNA"/>
</dbReference>
<sequence length="537" mass="59273">MLPEALQAEYADIPLQIQFGFWLGLPLKPPTTFLPNNRFSDAEAPVVQDWITTEVGLGRAFGPFTDKEMATAGPWRSAPLSVIHTPATAEKPEKNRIVEDLSHPRFQRQRPLSSQSLLALEHPSVNSLVSNNTFFCRWFTVSAQIERYRFLPPTADVMGMDIKDAFYNICPHPSQRPYLCVRLGPEQNYVRASSPFGHKGICAIFGRTVDCSCDIVSMRLPGILFGSWVDDIGAIRPAGPSSGISEHQVRAEFERLGWPLHPSDRKGFSFSRRFTLTGIEWDLDAQTMTLPEGKRQKYLGKVQAILGDSSRRVGRSEMDSLVGSLLRVCLFSPGQRCRLRQTLVFRRALFAPYVFHHATSALRGELRHWASCLASGPISRSFQLPTRFTTTLYASDACDTGLGIVCGPYAHFWPLPAGWKDRDGLDMGVAEAWAMESLVQAAIALGESNCVLSILGDNKGVLLGWLKGRSASEQVNETFVRLVACAATVGVEISASYISTHFNPADAVSRGEMSGYQPFPIVLQDPWPLLAGVLPSA</sequence>
<organism evidence="1 2">
    <name type="scientific">Tilletia caries</name>
    <name type="common">wheat bunt fungus</name>
    <dbReference type="NCBI Taxonomy" id="13290"/>
    <lineage>
        <taxon>Eukaryota</taxon>
        <taxon>Fungi</taxon>
        <taxon>Dikarya</taxon>
        <taxon>Basidiomycota</taxon>
        <taxon>Ustilaginomycotina</taxon>
        <taxon>Exobasidiomycetes</taxon>
        <taxon>Tilletiales</taxon>
        <taxon>Tilletiaceae</taxon>
        <taxon>Tilletia</taxon>
    </lineage>
</organism>
<dbReference type="SUPFAM" id="SSF56672">
    <property type="entry name" value="DNA/RNA polymerases"/>
    <property type="match status" value="1"/>
</dbReference>
<dbReference type="PANTHER" id="PTHR33050:SF7">
    <property type="entry name" value="RIBONUCLEASE H"/>
    <property type="match status" value="1"/>
</dbReference>
<dbReference type="Proteomes" id="UP000077671">
    <property type="component" value="Unassembled WGS sequence"/>
</dbReference>
<dbReference type="AlphaFoldDB" id="A0A8T8SU58"/>
<protein>
    <recommendedName>
        <fullName evidence="3">Reverse transcriptase domain-containing protein</fullName>
    </recommendedName>
</protein>
<proteinExistence type="predicted"/>
<evidence type="ECO:0000313" key="1">
    <source>
        <dbReference type="EMBL" id="KAE8247717.1"/>
    </source>
</evidence>
<gene>
    <name evidence="1" type="ORF">A4X03_0g6975</name>
</gene>
<evidence type="ECO:0000313" key="2">
    <source>
        <dbReference type="Proteomes" id="UP000077671"/>
    </source>
</evidence>
<name>A0A8T8SU58_9BASI</name>
<dbReference type="InterPro" id="IPR052055">
    <property type="entry name" value="Hepadnavirus_pol/RT"/>
</dbReference>
<dbReference type="InterPro" id="IPR043502">
    <property type="entry name" value="DNA/RNA_pol_sf"/>
</dbReference>
<accession>A0A8T8SU58</accession>
<reference evidence="1" key="2">
    <citation type="journal article" date="2019" name="IMA Fungus">
        <title>Genome sequencing and comparison of five Tilletia species to identify candidate genes for the detection of regulated species infecting wheat.</title>
        <authorList>
            <person name="Nguyen H.D.T."/>
            <person name="Sultana T."/>
            <person name="Kesanakurti P."/>
            <person name="Hambleton S."/>
        </authorList>
    </citation>
    <scope>NUCLEOTIDE SEQUENCE</scope>
    <source>
        <strain evidence="1">DAOMC 238032</strain>
    </source>
</reference>
<evidence type="ECO:0008006" key="3">
    <source>
        <dbReference type="Google" id="ProtNLM"/>
    </source>
</evidence>